<evidence type="ECO:0000256" key="1">
    <source>
        <dbReference type="ARBA" id="ARBA00022614"/>
    </source>
</evidence>
<evidence type="ECO:0000259" key="8">
    <source>
        <dbReference type="Pfam" id="PF23559"/>
    </source>
</evidence>
<dbReference type="PANTHER" id="PTHR36766">
    <property type="entry name" value="PLANT BROAD-SPECTRUM MILDEW RESISTANCE PROTEIN RPW8"/>
    <property type="match status" value="1"/>
</dbReference>
<keyword evidence="11" id="KW-1185">Reference proteome</keyword>
<evidence type="ECO:0000256" key="5">
    <source>
        <dbReference type="ARBA" id="ARBA00022840"/>
    </source>
</evidence>
<keyword evidence="1" id="KW-0433">Leucine-rich repeat</keyword>
<feature type="domain" description="Disease resistance N-terminal" evidence="7">
    <location>
        <begin position="10"/>
        <end position="97"/>
    </location>
</feature>
<dbReference type="InterPro" id="IPR056789">
    <property type="entry name" value="LRR_R13L1-DRL21"/>
</dbReference>
<dbReference type="Gene3D" id="1.10.8.430">
    <property type="entry name" value="Helical domain of apoptotic protease-activating factors"/>
    <property type="match status" value="1"/>
</dbReference>
<dbReference type="EMBL" id="JBJUIK010000016">
    <property type="protein sequence ID" value="KAL3500729.1"/>
    <property type="molecule type" value="Genomic_DNA"/>
</dbReference>
<evidence type="ECO:0000259" key="7">
    <source>
        <dbReference type="Pfam" id="PF18052"/>
    </source>
</evidence>
<accession>A0ABD2XZE6</accession>
<keyword evidence="4" id="KW-0611">Plant defense</keyword>
<dbReference type="Pfam" id="PF23559">
    <property type="entry name" value="WHD_DRP"/>
    <property type="match status" value="1"/>
</dbReference>
<dbReference type="InterPro" id="IPR002182">
    <property type="entry name" value="NB-ARC"/>
</dbReference>
<feature type="domain" description="Disease resistance protein winged helix" evidence="8">
    <location>
        <begin position="437"/>
        <end position="507"/>
    </location>
</feature>
<proteinExistence type="predicted"/>
<dbReference type="Gene3D" id="1.20.5.4130">
    <property type="match status" value="1"/>
</dbReference>
<protein>
    <recommendedName>
        <fullName evidence="12">Disease resistance protein RGA3</fullName>
    </recommendedName>
</protein>
<keyword evidence="5" id="KW-0067">ATP-binding</keyword>
<dbReference type="InterPro" id="IPR042197">
    <property type="entry name" value="Apaf_helical"/>
</dbReference>
<dbReference type="GO" id="GO:0006952">
    <property type="term" value="P:defense response"/>
    <property type="evidence" value="ECO:0007669"/>
    <property type="project" value="UniProtKB-KW"/>
</dbReference>
<dbReference type="Pfam" id="PF00931">
    <property type="entry name" value="NB-ARC"/>
    <property type="match status" value="1"/>
</dbReference>
<dbReference type="Gene3D" id="3.80.10.10">
    <property type="entry name" value="Ribonuclease Inhibitor"/>
    <property type="match status" value="3"/>
</dbReference>
<dbReference type="InterPro" id="IPR058922">
    <property type="entry name" value="WHD_DRP"/>
</dbReference>
<dbReference type="PRINTS" id="PR00364">
    <property type="entry name" value="DISEASERSIST"/>
</dbReference>
<dbReference type="SUPFAM" id="SSF52058">
    <property type="entry name" value="L domain-like"/>
    <property type="match status" value="2"/>
</dbReference>
<comment type="caution">
    <text evidence="10">The sequence shown here is derived from an EMBL/GenBank/DDBJ whole genome shotgun (WGS) entry which is preliminary data.</text>
</comment>
<dbReference type="GO" id="GO:0051707">
    <property type="term" value="P:response to other organism"/>
    <property type="evidence" value="ECO:0007669"/>
    <property type="project" value="UniProtKB-ARBA"/>
</dbReference>
<keyword evidence="2" id="KW-0677">Repeat</keyword>
<evidence type="ECO:0000256" key="4">
    <source>
        <dbReference type="ARBA" id="ARBA00022821"/>
    </source>
</evidence>
<dbReference type="PANTHER" id="PTHR36766:SF70">
    <property type="entry name" value="DISEASE RESISTANCE PROTEIN RGA4"/>
    <property type="match status" value="1"/>
</dbReference>
<dbReference type="SUPFAM" id="SSF52540">
    <property type="entry name" value="P-loop containing nucleoside triphosphate hydrolases"/>
    <property type="match status" value="1"/>
</dbReference>
<sequence>MVDSLVSATVQILLDKAIALATDRIGLVFGFKKDMESLRGSAAMIALVLADADDKQRHSRAVRLWLKRLEDVAFDAENVLDELNYENLRRKVEYRNRTFNGNKVCFFFSFSNVNIAFRWRMASKVRDVVVKLKSINQEADEFGLISRFQMAAVLPVVIPATGVTVNRKTDSLVGQNVVGRVNDESRIVEMLLSSSQDVVSVIPIVGMGGLGKTTLAKLVYNNQTINGQFTKKIWVCVSEKFEVIELFKLILESLTRRKIELDNRDTIVQEIRKELEGHKYLLVLDDIWNDNPELWEDFFRSLVGLSTTNGSWCLVTTRLLKVASIVTANPPYLLGKLSDDDCWHILKEKAVTSEEVPEELNSVMKEIVKRCCGLPLASNVIGGLLRIKMKEEWLSILENSLLNMSGDENSIMQILRLSFDHLPSPSIKKSFAYCSTFAKDAEIKRDLLIELWMAEGFLQPDLRNETNMEEIGEKYLTILLECCLLEERIDESELSYYIMHDLVHDLAKSVSKSDSINLDSGVTETNYQVRYLELNSSTDETLKLFESNSTSVCTLSLQGSISGHLLQKFRNLHVLKLFGAEIKELPTAIGKLIHLRFFEISNSDIQTFPKSFCKLYNLQTLWILGCYNLKALPKGMSNLISLRHLHHYSHDANFQMPLEMGRLTCLQTLPYFNVGLDKGRQVEELGCLKGLKGRLEIRNLELIKDKEGADKANLIGKSHLFELEFLWSSTNQEIDNCDEDVLEGLQPHPNLQNLCITNFMGDHFPHWFMNLSTTLHKLVRLRLSGCKRCRELRTALGQLPSLQYLEFMQLENIRSIGLSFYEMSDNYSSSNSSIVSRKLFPALETLHLADMKNLVEWIGPEVDVFPELENLIIWNCSQLTSAPSYFPSLKVLKISENGNVSVVKNILSKATSTLSSLVIQHMTGLTSISDIVAAPTGLQENNYGTLRNLKDLSLWNCPNLTSVRGCGTCLETLHLMGCDSFKELPEDTSGLRFLKSLKIERCSKIMINPKEMQNLTSLEWLIIDECDGLTHLPNDMLNSCTSLRILGAYNCPNLISFPLNLQQTPSLSDLELIDCPKLKTYMTPKGFDFLTNLRKLEIGPFSDEGDSSIDEFDWPGLISSSTLRQLSLHGLPHIESLPNQLQYLTSLTMLSLQGFGGIEALPDWLGNLASLEWLELWKCKKLRYLPSVDAMRRLTKLRYLRVHICPLLKERCNLQSGPEWPKISHIPERRIV</sequence>
<keyword evidence="3" id="KW-0547">Nucleotide-binding</keyword>
<gene>
    <name evidence="10" type="ORF">ACH5RR_039822</name>
</gene>
<dbReference type="Pfam" id="PF18052">
    <property type="entry name" value="Rx_N"/>
    <property type="match status" value="1"/>
</dbReference>
<dbReference type="InterPro" id="IPR027417">
    <property type="entry name" value="P-loop_NTPase"/>
</dbReference>
<organism evidence="10 11">
    <name type="scientific">Cinchona calisaya</name>
    <dbReference type="NCBI Taxonomy" id="153742"/>
    <lineage>
        <taxon>Eukaryota</taxon>
        <taxon>Viridiplantae</taxon>
        <taxon>Streptophyta</taxon>
        <taxon>Embryophyta</taxon>
        <taxon>Tracheophyta</taxon>
        <taxon>Spermatophyta</taxon>
        <taxon>Magnoliopsida</taxon>
        <taxon>eudicotyledons</taxon>
        <taxon>Gunneridae</taxon>
        <taxon>Pentapetalae</taxon>
        <taxon>asterids</taxon>
        <taxon>lamiids</taxon>
        <taxon>Gentianales</taxon>
        <taxon>Rubiaceae</taxon>
        <taxon>Cinchonoideae</taxon>
        <taxon>Cinchoneae</taxon>
        <taxon>Cinchona</taxon>
    </lineage>
</organism>
<dbReference type="InterPro" id="IPR041118">
    <property type="entry name" value="Rx_N"/>
</dbReference>
<dbReference type="Gene3D" id="3.40.50.300">
    <property type="entry name" value="P-loop containing nucleotide triphosphate hydrolases"/>
    <property type="match status" value="1"/>
</dbReference>
<dbReference type="GO" id="GO:0005524">
    <property type="term" value="F:ATP binding"/>
    <property type="evidence" value="ECO:0007669"/>
    <property type="project" value="UniProtKB-KW"/>
</dbReference>
<evidence type="ECO:0000259" key="6">
    <source>
        <dbReference type="Pfam" id="PF00931"/>
    </source>
</evidence>
<evidence type="ECO:0000256" key="3">
    <source>
        <dbReference type="ARBA" id="ARBA00022741"/>
    </source>
</evidence>
<dbReference type="InterPro" id="IPR032675">
    <property type="entry name" value="LRR_dom_sf"/>
</dbReference>
<evidence type="ECO:0000256" key="2">
    <source>
        <dbReference type="ARBA" id="ARBA00022737"/>
    </source>
</evidence>
<feature type="domain" description="R13L1/DRL21-like LRR repeat region" evidence="9">
    <location>
        <begin position="1139"/>
        <end position="1198"/>
    </location>
</feature>
<feature type="domain" description="NB-ARC" evidence="6">
    <location>
        <begin position="186"/>
        <end position="353"/>
    </location>
</feature>
<reference evidence="10 11" key="1">
    <citation type="submission" date="2024-11" db="EMBL/GenBank/DDBJ databases">
        <title>A near-complete genome assembly of Cinchona calisaya.</title>
        <authorList>
            <person name="Lian D.C."/>
            <person name="Zhao X.W."/>
            <person name="Wei L."/>
        </authorList>
    </citation>
    <scope>NUCLEOTIDE SEQUENCE [LARGE SCALE GENOMIC DNA]</scope>
    <source>
        <tissue evidence="10">Nenye</tissue>
    </source>
</reference>
<evidence type="ECO:0008006" key="12">
    <source>
        <dbReference type="Google" id="ProtNLM"/>
    </source>
</evidence>
<name>A0ABD2XZE6_9GENT</name>
<dbReference type="Proteomes" id="UP001630127">
    <property type="component" value="Unassembled WGS sequence"/>
</dbReference>
<evidence type="ECO:0000313" key="10">
    <source>
        <dbReference type="EMBL" id="KAL3500729.1"/>
    </source>
</evidence>
<dbReference type="AlphaFoldDB" id="A0ABD2XZE6"/>
<evidence type="ECO:0000313" key="11">
    <source>
        <dbReference type="Proteomes" id="UP001630127"/>
    </source>
</evidence>
<evidence type="ECO:0000259" key="9">
    <source>
        <dbReference type="Pfam" id="PF25019"/>
    </source>
</evidence>
<feature type="domain" description="R13L1/DRL21-like LRR repeat region" evidence="9">
    <location>
        <begin position="683"/>
        <end position="808"/>
    </location>
</feature>
<dbReference type="Pfam" id="PF25019">
    <property type="entry name" value="LRR_R13L1-DRL21"/>
    <property type="match status" value="2"/>
</dbReference>